<protein>
    <submittedName>
        <fullName evidence="1">Uncharacterized protein</fullName>
    </submittedName>
</protein>
<name>A0A2N0NVN2_9GLOM</name>
<reference evidence="1 4" key="2">
    <citation type="submission" date="2017-09" db="EMBL/GenBank/DDBJ databases">
        <title>Extensive intraspecific genome diversity in a model arbuscular mycorrhizal fungus.</title>
        <authorList>
            <person name="Chen E.C."/>
            <person name="Morin E."/>
            <person name="Beaudet D."/>
            <person name="Noel J."/>
            <person name="Ndikumana S."/>
            <person name="Charron P."/>
            <person name="St-Onge C."/>
            <person name="Giorgi J."/>
            <person name="Grigoriev I.V."/>
            <person name="Roux C."/>
            <person name="Martin F.M."/>
            <person name="Corradi N."/>
        </authorList>
    </citation>
    <scope>NUCLEOTIDE SEQUENCE [LARGE SCALE GENOMIC DNA]</scope>
    <source>
        <strain evidence="1 4">A5</strain>
    </source>
</reference>
<comment type="caution">
    <text evidence="1">The sequence shown here is derived from an EMBL/GenBank/DDBJ whole genome shotgun (WGS) entry which is preliminary data.</text>
</comment>
<dbReference type="VEuPathDB" id="FungiDB:RhiirA1_471704"/>
<sequence>MDIYNKGEEMIPTINIEDEEVSENGIVLESEYERMMMEFNERDEDEVRLLIIQYFLLYYNQRPPALNLLQKSFKDFGPSRISALSVPYLFPIDDNNYFIYTDGSV</sequence>
<reference evidence="2 3" key="3">
    <citation type="submission" date="2017-10" db="EMBL/GenBank/DDBJ databases">
        <title>Extensive intraspecific genome diversity in a model arbuscular mycorrhizal fungus.</title>
        <authorList>
            <person name="Chen E.C.H."/>
            <person name="Morin E."/>
            <person name="Baudet D."/>
            <person name="Noel J."/>
            <person name="Ndikumana S."/>
            <person name="Charron P."/>
            <person name="St-Onge C."/>
            <person name="Giorgi J."/>
            <person name="Grigoriev I.V."/>
            <person name="Roux C."/>
            <person name="Martin F.M."/>
            <person name="Corradi N."/>
        </authorList>
    </citation>
    <scope>NUCLEOTIDE SEQUENCE [LARGE SCALE GENOMIC DNA]</scope>
    <source>
        <strain evidence="2 3">A1</strain>
    </source>
</reference>
<gene>
    <name evidence="2" type="ORF">RhiirA1_471704</name>
    <name evidence="1" type="ORF">RhiirA5_431042</name>
</gene>
<evidence type="ECO:0000313" key="3">
    <source>
        <dbReference type="Proteomes" id="UP000232688"/>
    </source>
</evidence>
<reference evidence="2 3" key="4">
    <citation type="submission" date="2017-10" db="EMBL/GenBank/DDBJ databases">
        <title>Genome analyses suggest a sexual origin of heterokaryosis in a supposedly ancient asexual fungus.</title>
        <authorList>
            <person name="Corradi N."/>
            <person name="Sedzielewska K."/>
            <person name="Noel J."/>
            <person name="Charron P."/>
            <person name="Farinelli L."/>
            <person name="Marton T."/>
            <person name="Kruger M."/>
            <person name="Pelin A."/>
            <person name="Brachmann A."/>
            <person name="Corradi N."/>
        </authorList>
    </citation>
    <scope>NUCLEOTIDE SEQUENCE [LARGE SCALE GENOMIC DNA]</scope>
    <source>
        <strain evidence="2 3">A1</strain>
    </source>
</reference>
<dbReference type="Proteomes" id="UP000232688">
    <property type="component" value="Unassembled WGS sequence"/>
</dbReference>
<accession>A0A2N0NVN2</accession>
<dbReference type="Proteomes" id="UP000232722">
    <property type="component" value="Unassembled WGS sequence"/>
</dbReference>
<evidence type="ECO:0000313" key="1">
    <source>
        <dbReference type="EMBL" id="PKB98646.1"/>
    </source>
</evidence>
<organism evidence="1 4">
    <name type="scientific">Rhizophagus irregularis</name>
    <dbReference type="NCBI Taxonomy" id="588596"/>
    <lineage>
        <taxon>Eukaryota</taxon>
        <taxon>Fungi</taxon>
        <taxon>Fungi incertae sedis</taxon>
        <taxon>Mucoromycota</taxon>
        <taxon>Glomeromycotina</taxon>
        <taxon>Glomeromycetes</taxon>
        <taxon>Glomerales</taxon>
        <taxon>Glomeraceae</taxon>
        <taxon>Rhizophagus</taxon>
    </lineage>
</organism>
<evidence type="ECO:0000313" key="2">
    <source>
        <dbReference type="EMBL" id="PKC57954.1"/>
    </source>
</evidence>
<dbReference type="EMBL" id="LLXJ01002538">
    <property type="protein sequence ID" value="PKB98646.1"/>
    <property type="molecule type" value="Genomic_DNA"/>
</dbReference>
<reference evidence="1 4" key="1">
    <citation type="submission" date="2016-04" db="EMBL/GenBank/DDBJ databases">
        <title>Genome analyses suggest a sexual origin of heterokaryosis in a supposedly ancient asexual fungus.</title>
        <authorList>
            <person name="Ropars J."/>
            <person name="Sedzielewska K."/>
            <person name="Noel J."/>
            <person name="Charron P."/>
            <person name="Farinelli L."/>
            <person name="Marton T."/>
            <person name="Kruger M."/>
            <person name="Pelin A."/>
            <person name="Brachmann A."/>
            <person name="Corradi N."/>
        </authorList>
    </citation>
    <scope>NUCLEOTIDE SEQUENCE [LARGE SCALE GENOMIC DNA]</scope>
    <source>
        <strain evidence="1 4">A5</strain>
    </source>
</reference>
<dbReference type="VEuPathDB" id="FungiDB:RhiirFUN_023385"/>
<proteinExistence type="predicted"/>
<evidence type="ECO:0000313" key="4">
    <source>
        <dbReference type="Proteomes" id="UP000232722"/>
    </source>
</evidence>
<dbReference type="AlphaFoldDB" id="A0A2N0NVN2"/>
<dbReference type="EMBL" id="LLXH01001671">
    <property type="protein sequence ID" value="PKC57954.1"/>
    <property type="molecule type" value="Genomic_DNA"/>
</dbReference>